<evidence type="ECO:0000256" key="3">
    <source>
        <dbReference type="ARBA" id="ARBA00022840"/>
    </source>
</evidence>
<dbReference type="PROSITE" id="PS50893">
    <property type="entry name" value="ABC_TRANSPORTER_2"/>
    <property type="match status" value="1"/>
</dbReference>
<dbReference type="Proteomes" id="UP000050326">
    <property type="component" value="Unassembled WGS sequence"/>
</dbReference>
<sequence length="243" mass="27417">MMEIKNVSKSYGGKRALDNVSLTLPQGQIVGLFGENGAGKTTLMKCILGFLRFSGEITLDGAAVTRKNISRLSFATSEHSFFPNLTATAHKEFYGLHFPRFSEKRFNGLLEFFDLPKYKALRQFSTGQKNQLEVILSLCQGAEYILMDEPFAGNDVFNREDFYKVLLGILGPTETIFLSTHLIEEVESFIGRAVLIRRGKIVGDVSMLELEESGRRLMDYVKETYHYKADRVSKALSDLTDEE</sequence>
<keyword evidence="3 5" id="KW-0067">ATP-binding</keyword>
<comment type="caution">
    <text evidence="5">The sequence shown here is derived from an EMBL/GenBank/DDBJ whole genome shotgun (WGS) entry which is preliminary data.</text>
</comment>
<evidence type="ECO:0000256" key="1">
    <source>
        <dbReference type="ARBA" id="ARBA00022448"/>
    </source>
</evidence>
<keyword evidence="6" id="KW-1185">Reference proteome</keyword>
<evidence type="ECO:0000313" key="5">
    <source>
        <dbReference type="EMBL" id="KPU45625.1"/>
    </source>
</evidence>
<dbReference type="InterPro" id="IPR003439">
    <property type="entry name" value="ABC_transporter-like_ATP-bd"/>
</dbReference>
<dbReference type="STRING" id="36849.OXPF_08580"/>
<dbReference type="CDD" id="cd03230">
    <property type="entry name" value="ABC_DR_subfamily_A"/>
    <property type="match status" value="1"/>
</dbReference>
<dbReference type="PATRIC" id="fig|36849.3.peg.915"/>
<keyword evidence="2" id="KW-0547">Nucleotide-binding</keyword>
<dbReference type="RefSeq" id="WP_054873962.1">
    <property type="nucleotide sequence ID" value="NZ_LKET01000021.1"/>
</dbReference>
<gene>
    <name evidence="5" type="primary">ytrB_1</name>
    <name evidence="5" type="ORF">OXPF_08580</name>
</gene>
<protein>
    <submittedName>
        <fullName evidence="5">ABC transporter ATP-binding protein YtrB</fullName>
    </submittedName>
</protein>
<keyword evidence="1" id="KW-0813">Transport</keyword>
<dbReference type="GO" id="GO:0005524">
    <property type="term" value="F:ATP binding"/>
    <property type="evidence" value="ECO:0007669"/>
    <property type="project" value="UniProtKB-KW"/>
</dbReference>
<dbReference type="PANTHER" id="PTHR42939:SF1">
    <property type="entry name" value="ABC TRANSPORTER ATP-BINDING PROTEIN ALBC-RELATED"/>
    <property type="match status" value="1"/>
</dbReference>
<dbReference type="InterPro" id="IPR051782">
    <property type="entry name" value="ABC_Transporter_VariousFunc"/>
</dbReference>
<name>A0A0P8WAI0_9CLOT</name>
<dbReference type="SUPFAM" id="SSF52540">
    <property type="entry name" value="P-loop containing nucleoside triphosphate hydrolases"/>
    <property type="match status" value="1"/>
</dbReference>
<feature type="domain" description="ABC transporter" evidence="4">
    <location>
        <begin position="2"/>
        <end position="223"/>
    </location>
</feature>
<accession>A0A0P8WAI0</accession>
<reference evidence="5 6" key="1">
    <citation type="submission" date="2015-09" db="EMBL/GenBank/DDBJ databases">
        <title>Genome sequence of Oxobacter pfennigii DSM 3222.</title>
        <authorList>
            <person name="Poehlein A."/>
            <person name="Bengelsdorf F.R."/>
            <person name="Schiel-Bengelsdorf B."/>
            <person name="Duerre P."/>
            <person name="Daniel R."/>
        </authorList>
    </citation>
    <scope>NUCLEOTIDE SEQUENCE [LARGE SCALE GENOMIC DNA]</scope>
    <source>
        <strain evidence="5 6">DSM 3222</strain>
    </source>
</reference>
<dbReference type="Gene3D" id="3.40.50.300">
    <property type="entry name" value="P-loop containing nucleotide triphosphate hydrolases"/>
    <property type="match status" value="1"/>
</dbReference>
<evidence type="ECO:0000256" key="2">
    <source>
        <dbReference type="ARBA" id="ARBA00022741"/>
    </source>
</evidence>
<dbReference type="OrthoDB" id="9804819at2"/>
<dbReference type="InterPro" id="IPR003593">
    <property type="entry name" value="AAA+_ATPase"/>
</dbReference>
<dbReference type="GO" id="GO:0016887">
    <property type="term" value="F:ATP hydrolysis activity"/>
    <property type="evidence" value="ECO:0007669"/>
    <property type="project" value="InterPro"/>
</dbReference>
<dbReference type="PANTHER" id="PTHR42939">
    <property type="entry name" value="ABC TRANSPORTER ATP-BINDING PROTEIN ALBC-RELATED"/>
    <property type="match status" value="1"/>
</dbReference>
<dbReference type="Pfam" id="PF00005">
    <property type="entry name" value="ABC_tran"/>
    <property type="match status" value="1"/>
</dbReference>
<evidence type="ECO:0000313" key="6">
    <source>
        <dbReference type="Proteomes" id="UP000050326"/>
    </source>
</evidence>
<evidence type="ECO:0000259" key="4">
    <source>
        <dbReference type="PROSITE" id="PS50893"/>
    </source>
</evidence>
<dbReference type="SMART" id="SM00382">
    <property type="entry name" value="AAA"/>
    <property type="match status" value="1"/>
</dbReference>
<dbReference type="AlphaFoldDB" id="A0A0P8WAI0"/>
<organism evidence="5 6">
    <name type="scientific">Oxobacter pfennigii</name>
    <dbReference type="NCBI Taxonomy" id="36849"/>
    <lineage>
        <taxon>Bacteria</taxon>
        <taxon>Bacillati</taxon>
        <taxon>Bacillota</taxon>
        <taxon>Clostridia</taxon>
        <taxon>Eubacteriales</taxon>
        <taxon>Clostridiaceae</taxon>
        <taxon>Oxobacter</taxon>
    </lineage>
</organism>
<dbReference type="InterPro" id="IPR027417">
    <property type="entry name" value="P-loop_NTPase"/>
</dbReference>
<dbReference type="EMBL" id="LKET01000021">
    <property type="protein sequence ID" value="KPU45625.1"/>
    <property type="molecule type" value="Genomic_DNA"/>
</dbReference>
<proteinExistence type="predicted"/>